<dbReference type="RefSeq" id="WP_165922545.1">
    <property type="nucleotide sequence ID" value="NZ_SMFZ01000002.1"/>
</dbReference>
<dbReference type="Proteomes" id="UP000295560">
    <property type="component" value="Unassembled WGS sequence"/>
</dbReference>
<dbReference type="PANTHER" id="PTHR43476">
    <property type="entry name" value="3-(3-HYDROXY-PHENYL)PROPIONATE/3-HYDROXYCINNAMIC ACID HYDROXYLASE"/>
    <property type="match status" value="1"/>
</dbReference>
<evidence type="ECO:0000259" key="2">
    <source>
        <dbReference type="Pfam" id="PF01494"/>
    </source>
</evidence>
<organism evidence="3 4">
    <name type="scientific">Pseudonocardia endophytica</name>
    <dbReference type="NCBI Taxonomy" id="401976"/>
    <lineage>
        <taxon>Bacteria</taxon>
        <taxon>Bacillati</taxon>
        <taxon>Actinomycetota</taxon>
        <taxon>Actinomycetes</taxon>
        <taxon>Pseudonocardiales</taxon>
        <taxon>Pseudonocardiaceae</taxon>
        <taxon>Pseudonocardia</taxon>
    </lineage>
</organism>
<dbReference type="PRINTS" id="PR00420">
    <property type="entry name" value="RNGMNOXGNASE"/>
</dbReference>
<dbReference type="GO" id="GO:0008688">
    <property type="term" value="F:3-(3-hydroxyphenyl)propionate hydroxylase activity"/>
    <property type="evidence" value="ECO:0007669"/>
    <property type="project" value="TreeGrafter"/>
</dbReference>
<dbReference type="PANTHER" id="PTHR43476:SF3">
    <property type="entry name" value="FAD-BINDING MONOOXYGENASE"/>
    <property type="match status" value="1"/>
</dbReference>
<dbReference type="InterPro" id="IPR050631">
    <property type="entry name" value="PheA/TfdB_FAD_monoxygenase"/>
</dbReference>
<evidence type="ECO:0000313" key="4">
    <source>
        <dbReference type="Proteomes" id="UP000295560"/>
    </source>
</evidence>
<dbReference type="EMBL" id="SMFZ01000002">
    <property type="protein sequence ID" value="TCK21969.1"/>
    <property type="molecule type" value="Genomic_DNA"/>
</dbReference>
<evidence type="ECO:0000313" key="3">
    <source>
        <dbReference type="EMBL" id="TCK21969.1"/>
    </source>
</evidence>
<comment type="caution">
    <text evidence="3">The sequence shown here is derived from an EMBL/GenBank/DDBJ whole genome shotgun (WGS) entry which is preliminary data.</text>
</comment>
<name>A0A4R1HQD6_PSEEN</name>
<accession>A0A4R1HQD6</accession>
<proteinExistence type="predicted"/>
<gene>
    <name evidence="3" type="ORF">EV378_5966</name>
</gene>
<dbReference type="Pfam" id="PF01494">
    <property type="entry name" value="FAD_binding_3"/>
    <property type="match status" value="1"/>
</dbReference>
<dbReference type="NCBIfam" id="NF004829">
    <property type="entry name" value="PRK06183.1-3"/>
    <property type="match status" value="1"/>
</dbReference>
<evidence type="ECO:0000256" key="1">
    <source>
        <dbReference type="ARBA" id="ARBA00023002"/>
    </source>
</evidence>
<dbReference type="Gene3D" id="3.50.50.60">
    <property type="entry name" value="FAD/NAD(P)-binding domain"/>
    <property type="match status" value="1"/>
</dbReference>
<dbReference type="Gene3D" id="3.30.70.2450">
    <property type="match status" value="1"/>
</dbReference>
<keyword evidence="1" id="KW-0560">Oxidoreductase</keyword>
<dbReference type="GO" id="GO:0071949">
    <property type="term" value="F:FAD binding"/>
    <property type="evidence" value="ECO:0007669"/>
    <property type="project" value="InterPro"/>
</dbReference>
<protein>
    <submittedName>
        <fullName evidence="3">3-(3-hydroxy-phenyl)propionate hydroxylase</fullName>
    </submittedName>
</protein>
<reference evidence="3 4" key="1">
    <citation type="submission" date="2019-03" db="EMBL/GenBank/DDBJ databases">
        <title>Sequencing the genomes of 1000 actinobacteria strains.</title>
        <authorList>
            <person name="Klenk H.-P."/>
        </authorList>
    </citation>
    <scope>NUCLEOTIDE SEQUENCE [LARGE SCALE GENOMIC DNA]</scope>
    <source>
        <strain evidence="3 4">DSM 44969</strain>
    </source>
</reference>
<dbReference type="GO" id="GO:0019622">
    <property type="term" value="P:3-(3-hydroxy)phenylpropionate catabolic process"/>
    <property type="evidence" value="ECO:0007669"/>
    <property type="project" value="TreeGrafter"/>
</dbReference>
<dbReference type="AlphaFoldDB" id="A0A4R1HQD6"/>
<sequence>MSDTADVIVIGAGPAGLATATLLAGKGVHVALVDPYRLAVAHPRATHVDDETVRIMQTLGAAHLEPEFLCHTDGGYQIYDAHHQLVRYMPWRPEPTDQGWYGDYQFFQPDFENLLRGRLHASPYFASLLGWRAVSVTQTSSGVDVAVRNERTGAERTLTARFVVGCDGARSTLRGLVSPEVEDLHGTHRSLILDIAPFTTSPAVPENDAFTKAIPPNPVTCLPIAHDMVRFEFLLNPRDATEDFEVPSRWYELLAPYYAPGDYRIARADVYRWESLLATRWRDGNVFLAGDAAHQMPPHLGQGMGSGLRDAINLSWKLAAVLDGADETLLDTYQTEREPHVRVYVHAAVGAANGIEFMSENPGELGEPPEALEAQMPVPQLGSGVHGDTEWPVGALSIQPRLLGGDRLDDVVGYAFAVVGNPTLLAGVDVATAATWQRVGATVVGETPLPLRRWLNEHRAHAVIIRPDRYVFGLAASAAELDALTARLADAVGTVDHQPAGVG</sequence>
<feature type="domain" description="FAD-binding" evidence="2">
    <location>
        <begin position="5"/>
        <end position="345"/>
    </location>
</feature>
<keyword evidence="4" id="KW-1185">Reference proteome</keyword>
<dbReference type="SUPFAM" id="SSF51905">
    <property type="entry name" value="FAD/NAD(P)-binding domain"/>
    <property type="match status" value="1"/>
</dbReference>
<dbReference type="InterPro" id="IPR002938">
    <property type="entry name" value="FAD-bd"/>
</dbReference>
<dbReference type="InterPro" id="IPR036188">
    <property type="entry name" value="FAD/NAD-bd_sf"/>
</dbReference>